<gene>
    <name evidence="9" type="ORF">ABB37_01459</name>
</gene>
<dbReference type="OMA" id="AVHIQAX"/>
<sequence>MPERVSVNQEVYYFDAKNGWLRGVVKAVEGTKVTVEDNESHANVTVPHDHDHVHGYISESYDANDAELFHVSDLHVATLLYCIKDRFEQLHKQYSLMGEMVLSVNPFQLMPFNSEQERKKYLALPDPRLLPPHIWQVAHKSFNAVFVQGQGNQSVVISGESGSGKTENAKMLIAYLGQLSYMHSKDTSQRAIADKIDENLTLSNPVMESFGNARTVRNDNSSRFGKYIKLYFDPNSGVLVGGQTVTYLLEKSRIIMQSAGERNYHIFYEMLAGLTAQEKEELGGLKTAQDYRCLNGGNTFIRRGVDGRPLNDAHEFQTVRHALNQLGVPPKTQKCMFRVLAAILHLMEVEFTADNNDKAQIATDTPFKTGCALLGLNEEKLQVCFLVKSKTSLVTILASKTEAEGLRNAFCKGIYVGMFDRLVEFVNTAIQPQVDCTGCKYIGLLDIFGFENFTRNSFEQICINYANESLQNHYNKYTFINDEEECKREGIQVPKIEFPDNSECVNMFDEKTYGIFSMLDEECNFKGGNTERFTTNLWEYWDGRNAYFVKPKSTIPNQFGINHYASFVNYNADEWLEKNTDALKEEMYECVKGSTEDFVQTLLSTVKSLARRKQTVAIRFQNQLKDLRAELESTETQFIRCIKPNMDASPEYLSNGLVGAQLESAGVLQTIALKRQGYPVRRPLEQFCKYFYLIMPRTTVSLSKQERYADACKDFLQRYQRLYKWNEPNFAVGKTKVFLRAEVWSALERLVLRRRAQLLCRCKPYLQRWIAEFRERKRIEEMKRLEELRKLREAREAKAAAAANGVPAKKMRWVEDLSNVFPDVDMDTLMDAAVEADSHEEALRGVLAIQADRVDKQAPSGFIDVVTSAKVRPSVISSLISADIKTVSALSKLQPDELKSLGANEVEVVAITKKLMDQQTRRVKYQRLGDALGTRGEDAATEDVMTAEAIRHQDDFDAKVHALTSMGFKESDCRVVLAHYNGDVQRTAARLIYGVDSRKMRNNAGKHKQFNTTDASTQQLIALGAAKQDAKMALRQCNGDVDGAAKMLFKVK</sequence>
<dbReference type="RefSeq" id="XP_015663477.1">
    <property type="nucleotide sequence ID" value="XM_015797957.1"/>
</dbReference>
<evidence type="ECO:0000259" key="7">
    <source>
        <dbReference type="PROSITE" id="PS50030"/>
    </source>
</evidence>
<dbReference type="EMBL" id="LGTL01000002">
    <property type="protein sequence ID" value="KPA85036.1"/>
    <property type="molecule type" value="Genomic_DNA"/>
</dbReference>
<protein>
    <submittedName>
        <fullName evidence="9">Myosin XXI</fullName>
    </submittedName>
</protein>
<dbReference type="VEuPathDB" id="TriTrypDB:LpyrH10_02_4330"/>
<dbReference type="EMBL" id="LGTL01000002">
    <property type="protein sequence ID" value="KPA85037.1"/>
    <property type="molecule type" value="Genomic_DNA"/>
</dbReference>
<dbReference type="GO" id="GO:0016020">
    <property type="term" value="C:membrane"/>
    <property type="evidence" value="ECO:0007669"/>
    <property type="project" value="TreeGrafter"/>
</dbReference>
<dbReference type="InterPro" id="IPR015940">
    <property type="entry name" value="UBA"/>
</dbReference>
<dbReference type="Gene3D" id="1.10.10.820">
    <property type="match status" value="1"/>
</dbReference>
<comment type="similarity">
    <text evidence="6">Belongs to the TRAFAC class myosin-kinesin ATPase superfamily. Myosin family.</text>
</comment>
<dbReference type="InterPro" id="IPR001609">
    <property type="entry name" value="Myosin_head_motor_dom-like"/>
</dbReference>
<dbReference type="EMBL" id="LGTL01000002">
    <property type="protein sequence ID" value="KPA85038.1"/>
    <property type="molecule type" value="Genomic_DNA"/>
</dbReference>
<dbReference type="RefSeq" id="XP_015663475.1">
    <property type="nucleotide sequence ID" value="XM_015797955.1"/>
</dbReference>
<dbReference type="CDD" id="cd14291">
    <property type="entry name" value="UBA1_NUB1_like"/>
    <property type="match status" value="1"/>
</dbReference>
<evidence type="ECO:0000256" key="5">
    <source>
        <dbReference type="ARBA" id="ARBA00023203"/>
    </source>
</evidence>
<dbReference type="GO" id="GO:0000146">
    <property type="term" value="F:microfilament motor activity"/>
    <property type="evidence" value="ECO:0007669"/>
    <property type="project" value="TreeGrafter"/>
</dbReference>
<dbReference type="GO" id="GO:0016459">
    <property type="term" value="C:myosin complex"/>
    <property type="evidence" value="ECO:0007669"/>
    <property type="project" value="UniProtKB-KW"/>
</dbReference>
<dbReference type="Gene3D" id="1.10.8.10">
    <property type="entry name" value="DNA helicase RuvA subunit, C-terminal domain"/>
    <property type="match status" value="1"/>
</dbReference>
<dbReference type="FunFam" id="3.40.850.10:FF:000154">
    <property type="entry name" value="Myosin XXI"/>
    <property type="match status" value="1"/>
</dbReference>
<dbReference type="PANTHER" id="PTHR13140:SF706">
    <property type="entry name" value="DILUTE CLASS UNCONVENTIONAL MYOSIN, ISOFORM C"/>
    <property type="match status" value="1"/>
</dbReference>
<organism evidence="9 10">
    <name type="scientific">Leptomonas pyrrhocoris</name>
    <name type="common">Firebug parasite</name>
    <dbReference type="NCBI Taxonomy" id="157538"/>
    <lineage>
        <taxon>Eukaryota</taxon>
        <taxon>Discoba</taxon>
        <taxon>Euglenozoa</taxon>
        <taxon>Kinetoplastea</taxon>
        <taxon>Metakinetoplastina</taxon>
        <taxon>Trypanosomatida</taxon>
        <taxon>Trypanosomatidae</taxon>
        <taxon>Leishmaniinae</taxon>
        <taxon>Leptomonas</taxon>
    </lineage>
</organism>
<dbReference type="Gene3D" id="3.40.850.10">
    <property type="entry name" value="Kinesin motor domain"/>
    <property type="match status" value="1"/>
</dbReference>
<reference evidence="9 10" key="1">
    <citation type="submission" date="2015-07" db="EMBL/GenBank/DDBJ databases">
        <title>High-quality genome of monoxenous trypanosomatid Leptomonas pyrrhocoris.</title>
        <authorList>
            <person name="Flegontov P."/>
            <person name="Butenko A."/>
            <person name="Firsov S."/>
            <person name="Vlcek C."/>
            <person name="Logacheva M.D."/>
            <person name="Field M."/>
            <person name="Filatov D."/>
            <person name="Flegontova O."/>
            <person name="Gerasimov E."/>
            <person name="Jackson A.P."/>
            <person name="Kelly S."/>
            <person name="Opperdoes F."/>
            <person name="O'Reilly A."/>
            <person name="Votypka J."/>
            <person name="Yurchenko V."/>
            <person name="Lukes J."/>
        </authorList>
    </citation>
    <scope>NUCLEOTIDE SEQUENCE [LARGE SCALE GENOMIC DNA]</scope>
    <source>
        <strain evidence="9">H10</strain>
    </source>
</reference>
<feature type="domain" description="Myosin motor" evidence="8">
    <location>
        <begin position="63"/>
        <end position="755"/>
    </location>
</feature>
<dbReference type="PROSITE" id="PS51456">
    <property type="entry name" value="MYOSIN_MOTOR"/>
    <property type="match status" value="1"/>
</dbReference>
<proteinExistence type="inferred from homology"/>
<evidence type="ECO:0000256" key="4">
    <source>
        <dbReference type="ARBA" id="ARBA00023175"/>
    </source>
</evidence>
<dbReference type="Gene3D" id="1.20.5.4820">
    <property type="match status" value="1"/>
</dbReference>
<dbReference type="PANTHER" id="PTHR13140">
    <property type="entry name" value="MYOSIN"/>
    <property type="match status" value="1"/>
</dbReference>
<dbReference type="CDD" id="cd14875">
    <property type="entry name" value="MYSc_Myo13"/>
    <property type="match status" value="1"/>
</dbReference>
<evidence type="ECO:0000259" key="8">
    <source>
        <dbReference type="PROSITE" id="PS51456"/>
    </source>
</evidence>
<dbReference type="SMART" id="SM00242">
    <property type="entry name" value="MYSc"/>
    <property type="match status" value="1"/>
</dbReference>
<dbReference type="Gene3D" id="1.20.58.530">
    <property type="match status" value="1"/>
</dbReference>
<evidence type="ECO:0000256" key="6">
    <source>
        <dbReference type="PROSITE-ProRule" id="PRU00782"/>
    </source>
</evidence>
<feature type="domain" description="UBA" evidence="7">
    <location>
        <begin position="1009"/>
        <end position="1051"/>
    </location>
</feature>
<keyword evidence="3 6" id="KW-0518">Myosin</keyword>
<dbReference type="Gene3D" id="1.20.120.720">
    <property type="entry name" value="Myosin VI head, motor domain, U50 subdomain"/>
    <property type="match status" value="1"/>
</dbReference>
<feature type="binding site" evidence="6">
    <location>
        <begin position="159"/>
        <end position="166"/>
    </location>
    <ligand>
        <name>ATP</name>
        <dbReference type="ChEBI" id="CHEBI:30616"/>
    </ligand>
</feature>
<dbReference type="OrthoDB" id="6108017at2759"/>
<accession>A0A0N0VHH0</accession>
<evidence type="ECO:0000313" key="10">
    <source>
        <dbReference type="Proteomes" id="UP000037923"/>
    </source>
</evidence>
<dbReference type="SMART" id="SM00165">
    <property type="entry name" value="UBA"/>
    <property type="match status" value="2"/>
</dbReference>
<dbReference type="RefSeq" id="XP_015663476.1">
    <property type="nucleotide sequence ID" value="XM_015797956.1"/>
</dbReference>
<evidence type="ECO:0000256" key="2">
    <source>
        <dbReference type="ARBA" id="ARBA00022840"/>
    </source>
</evidence>
<dbReference type="FunFam" id="1.10.10.820:FF:000001">
    <property type="entry name" value="Myosin heavy chain"/>
    <property type="match status" value="1"/>
</dbReference>
<comment type="caution">
    <text evidence="9">The sequence shown here is derived from an EMBL/GenBank/DDBJ whole genome shotgun (WGS) entry which is preliminary data.</text>
</comment>
<dbReference type="GO" id="GO:0051015">
    <property type="term" value="F:actin filament binding"/>
    <property type="evidence" value="ECO:0007669"/>
    <property type="project" value="TreeGrafter"/>
</dbReference>
<keyword evidence="5 6" id="KW-0009">Actin-binding</keyword>
<dbReference type="GO" id="GO:0007015">
    <property type="term" value="P:actin filament organization"/>
    <property type="evidence" value="ECO:0007669"/>
    <property type="project" value="TreeGrafter"/>
</dbReference>
<feature type="region of interest" description="Actin-binding" evidence="6">
    <location>
        <begin position="624"/>
        <end position="646"/>
    </location>
</feature>
<dbReference type="InterPro" id="IPR009060">
    <property type="entry name" value="UBA-like_sf"/>
</dbReference>
<dbReference type="Proteomes" id="UP000037923">
    <property type="component" value="Unassembled WGS sequence"/>
</dbReference>
<name>A0A0N0VHH0_LEPPY</name>
<keyword evidence="4 6" id="KW-0505">Motor protein</keyword>
<keyword evidence="2 6" id="KW-0067">ATP-binding</keyword>
<dbReference type="SUPFAM" id="SSF46934">
    <property type="entry name" value="UBA-like"/>
    <property type="match status" value="2"/>
</dbReference>
<evidence type="ECO:0000256" key="1">
    <source>
        <dbReference type="ARBA" id="ARBA00022741"/>
    </source>
</evidence>
<dbReference type="InterPro" id="IPR036961">
    <property type="entry name" value="Kinesin_motor_dom_sf"/>
</dbReference>
<dbReference type="PROSITE" id="PS50030">
    <property type="entry name" value="UBA"/>
    <property type="match status" value="1"/>
</dbReference>
<dbReference type="InterPro" id="IPR036125">
    <property type="entry name" value="MYSc_Myo21"/>
</dbReference>
<keyword evidence="10" id="KW-1185">Reference proteome</keyword>
<dbReference type="GO" id="GO:0005524">
    <property type="term" value="F:ATP binding"/>
    <property type="evidence" value="ECO:0007669"/>
    <property type="project" value="UniProtKB-UniRule"/>
</dbReference>
<dbReference type="SUPFAM" id="SSF52540">
    <property type="entry name" value="P-loop containing nucleoside triphosphate hydrolases"/>
    <property type="match status" value="1"/>
</dbReference>
<dbReference type="Pfam" id="PF00063">
    <property type="entry name" value="Myosin_head"/>
    <property type="match status" value="1"/>
</dbReference>
<dbReference type="Pfam" id="PF00627">
    <property type="entry name" value="UBA"/>
    <property type="match status" value="1"/>
</dbReference>
<keyword evidence="1 6" id="KW-0547">Nucleotide-binding</keyword>
<dbReference type="InterPro" id="IPR027417">
    <property type="entry name" value="P-loop_NTPase"/>
</dbReference>
<dbReference type="GO" id="GO:0005737">
    <property type="term" value="C:cytoplasm"/>
    <property type="evidence" value="ECO:0007669"/>
    <property type="project" value="TreeGrafter"/>
</dbReference>
<dbReference type="GeneID" id="26901754"/>
<dbReference type="FunFam" id="1.20.5.4820:FF:000016">
    <property type="entry name" value="Myosin XXI"/>
    <property type="match status" value="1"/>
</dbReference>
<dbReference type="AlphaFoldDB" id="A0A0N0VHH0"/>
<evidence type="ECO:0000256" key="3">
    <source>
        <dbReference type="ARBA" id="ARBA00023123"/>
    </source>
</evidence>
<evidence type="ECO:0000313" key="9">
    <source>
        <dbReference type="EMBL" id="KPA85038.1"/>
    </source>
</evidence>
<dbReference type="PRINTS" id="PR00193">
    <property type="entry name" value="MYOSINHEAVY"/>
</dbReference>